<dbReference type="InterPro" id="IPR040876">
    <property type="entry name" value="Spa1_C"/>
</dbReference>
<dbReference type="Gene3D" id="2.170.150.60">
    <property type="match status" value="1"/>
</dbReference>
<evidence type="ECO:0000313" key="3">
    <source>
        <dbReference type="Proteomes" id="UP000596929"/>
    </source>
</evidence>
<accession>A0ABR7D8E2</accession>
<comment type="caution">
    <text evidence="2">The sequence shown here is derived from an EMBL/GenBank/DDBJ whole genome shotgun (WGS) entry which is preliminary data.</text>
</comment>
<evidence type="ECO:0000259" key="1">
    <source>
        <dbReference type="Pfam" id="PF18218"/>
    </source>
</evidence>
<reference evidence="2 3" key="1">
    <citation type="submission" date="2020-08" db="EMBL/GenBank/DDBJ databases">
        <title>Genome public.</title>
        <authorList>
            <person name="Liu C."/>
            <person name="Sun Q."/>
        </authorList>
    </citation>
    <scope>NUCLEOTIDE SEQUENCE [LARGE SCALE GENOMIC DNA]</scope>
    <source>
        <strain evidence="2 3">NSJ-6</strain>
    </source>
</reference>
<keyword evidence="3" id="KW-1185">Reference proteome</keyword>
<feature type="domain" description="Lantibiotic immunity protein Spa1 C-terminal" evidence="1">
    <location>
        <begin position="48"/>
        <end position="144"/>
    </location>
</feature>
<keyword evidence="2" id="KW-0449">Lipoprotein</keyword>
<sequence>MSYNKKITLLLIGIVILGTLSGCSKFKQMKDTAIENIAIESKLPQYNLDTEKYDNISYGNDRYLIIGEEVDIDSIGEPIGKVNYSCTIDENKVELSKDELLKVDVGGSKKKEAKYKLTFGWIHEVKDMNQNEEIAININNLYYKCKLEKR</sequence>
<name>A0ABR7D8E2_9CLOT</name>
<proteinExistence type="predicted"/>
<dbReference type="RefSeq" id="WP_186859182.1">
    <property type="nucleotide sequence ID" value="NZ_JACOOO010000004.1"/>
</dbReference>
<gene>
    <name evidence="2" type="ORF">H8S20_01940</name>
</gene>
<organism evidence="2 3">
    <name type="scientific">Clostridium hominis</name>
    <dbReference type="NCBI Taxonomy" id="2763036"/>
    <lineage>
        <taxon>Bacteria</taxon>
        <taxon>Bacillati</taxon>
        <taxon>Bacillota</taxon>
        <taxon>Clostridia</taxon>
        <taxon>Eubacteriales</taxon>
        <taxon>Clostridiaceae</taxon>
        <taxon>Clostridium</taxon>
    </lineage>
</organism>
<dbReference type="PROSITE" id="PS51257">
    <property type="entry name" value="PROKAR_LIPOPROTEIN"/>
    <property type="match status" value="1"/>
</dbReference>
<dbReference type="NCBIfam" id="NF033433">
    <property type="entry name" value="NisI_immun_dup"/>
    <property type="match status" value="1"/>
</dbReference>
<evidence type="ECO:0000313" key="2">
    <source>
        <dbReference type="EMBL" id="MBC5627645.1"/>
    </source>
</evidence>
<dbReference type="Proteomes" id="UP000596929">
    <property type="component" value="Unassembled WGS sequence"/>
</dbReference>
<protein>
    <submittedName>
        <fullName evidence="2">NisI/SpaI family lantibiotic immunity lipoprotein</fullName>
    </submittedName>
</protein>
<dbReference type="Pfam" id="PF18218">
    <property type="entry name" value="Spa1_C"/>
    <property type="match status" value="1"/>
</dbReference>
<dbReference type="EMBL" id="JACOOO010000004">
    <property type="protein sequence ID" value="MBC5627645.1"/>
    <property type="molecule type" value="Genomic_DNA"/>
</dbReference>